<keyword evidence="8" id="KW-0963">Cytoplasm</keyword>
<feature type="binding site" evidence="8">
    <location>
        <position position="133"/>
    </location>
    <ligand>
        <name>Zn(2+)</name>
        <dbReference type="ChEBI" id="CHEBI:29105"/>
        <note>catalytic</note>
    </ligand>
</feature>
<dbReference type="PANTHER" id="PTHR46986">
    <property type="entry name" value="ENDORIBONUCLEASE YBEY, CHLOROPLASTIC"/>
    <property type="match status" value="1"/>
</dbReference>
<keyword evidence="10" id="KW-1185">Reference proteome</keyword>
<comment type="subcellular location">
    <subcellularLocation>
        <location evidence="8">Cytoplasm</location>
    </subcellularLocation>
</comment>
<feature type="binding site" evidence="8">
    <location>
        <position position="143"/>
    </location>
    <ligand>
        <name>Zn(2+)</name>
        <dbReference type="ChEBI" id="CHEBI:29105"/>
        <note>catalytic</note>
    </ligand>
</feature>
<keyword evidence="7 8" id="KW-0862">Zinc</keyword>
<dbReference type="Gene3D" id="3.40.390.30">
    <property type="entry name" value="Metalloproteases ('zincins'), catalytic domain"/>
    <property type="match status" value="1"/>
</dbReference>
<keyword evidence="6 8" id="KW-0378">Hydrolase</keyword>
<sequence length="172" mass="18491">MPRTRPPSALAHPGPRVPAAVAIVRVGYALPRRGLPAAASLRRWVEAALRGARRRRPAAIDLRIVGAAEGRALNRRYRGRDYATNVLSFPAELPAGVDLPLLGDLVICAPVVAREAAAQGKPPAHHWAHLAVHGTLHLLGYDHARPAEAARMEALERRILAGLGIPDPYAPR</sequence>
<keyword evidence="8" id="KW-0698">rRNA processing</keyword>
<dbReference type="GO" id="GO:0004222">
    <property type="term" value="F:metalloendopeptidase activity"/>
    <property type="evidence" value="ECO:0007669"/>
    <property type="project" value="InterPro"/>
</dbReference>
<dbReference type="EMBL" id="DF970144">
    <property type="protein sequence ID" value="GAP64998.1"/>
    <property type="molecule type" value="Genomic_DNA"/>
</dbReference>
<evidence type="ECO:0000256" key="7">
    <source>
        <dbReference type="ARBA" id="ARBA00022833"/>
    </source>
</evidence>
<keyword evidence="4 8" id="KW-0479">Metal-binding</keyword>
<evidence type="ECO:0000313" key="9">
    <source>
        <dbReference type="EMBL" id="GAP64998.1"/>
    </source>
</evidence>
<dbReference type="Pfam" id="PF02130">
    <property type="entry name" value="YbeY"/>
    <property type="match status" value="1"/>
</dbReference>
<organism evidence="9">
    <name type="scientific">Mizugakiibacter sediminis</name>
    <dbReference type="NCBI Taxonomy" id="1475481"/>
    <lineage>
        <taxon>Bacteria</taxon>
        <taxon>Pseudomonadati</taxon>
        <taxon>Pseudomonadota</taxon>
        <taxon>Gammaproteobacteria</taxon>
        <taxon>Lysobacterales</taxon>
        <taxon>Rhodanobacteraceae</taxon>
        <taxon>Mizugakiibacter</taxon>
    </lineage>
</organism>
<dbReference type="GO" id="GO:0006364">
    <property type="term" value="P:rRNA processing"/>
    <property type="evidence" value="ECO:0007669"/>
    <property type="project" value="UniProtKB-UniRule"/>
</dbReference>
<protein>
    <recommendedName>
        <fullName evidence="8">Endoribonuclease YbeY</fullName>
        <ecNumber evidence="8">3.1.-.-</ecNumber>
    </recommendedName>
</protein>
<keyword evidence="2 8" id="KW-0690">Ribosome biogenesis</keyword>
<comment type="similarity">
    <text evidence="1 8">Belongs to the endoribonuclease YbeY family.</text>
</comment>
<dbReference type="SUPFAM" id="SSF55486">
    <property type="entry name" value="Metalloproteases ('zincins'), catalytic domain"/>
    <property type="match status" value="1"/>
</dbReference>
<evidence type="ECO:0000256" key="1">
    <source>
        <dbReference type="ARBA" id="ARBA00010875"/>
    </source>
</evidence>
<dbReference type="PROSITE" id="PS01306">
    <property type="entry name" value="UPF0054"/>
    <property type="match status" value="1"/>
</dbReference>
<evidence type="ECO:0000313" key="10">
    <source>
        <dbReference type="Proteomes" id="UP000253740"/>
    </source>
</evidence>
<dbReference type="InterPro" id="IPR020549">
    <property type="entry name" value="YbeY_CS"/>
</dbReference>
<comment type="function">
    <text evidence="8">Single strand-specific metallo-endoribonuclease involved in late-stage 70S ribosome quality control and in maturation of the 3' terminus of the 16S rRNA.</text>
</comment>
<gene>
    <name evidence="8" type="primary">ybeY</name>
    <name evidence="9" type="ORF">MBSD_n0286</name>
</gene>
<name>A0A0K8QJG6_9GAMM</name>
<keyword evidence="5 8" id="KW-0255">Endonuclease</keyword>
<comment type="cofactor">
    <cofactor evidence="8">
        <name>Zn(2+)</name>
        <dbReference type="ChEBI" id="CHEBI:29105"/>
    </cofactor>
    <text evidence="8">Binds 1 zinc ion.</text>
</comment>
<feature type="binding site" evidence="8">
    <location>
        <position position="137"/>
    </location>
    <ligand>
        <name>Zn(2+)</name>
        <dbReference type="ChEBI" id="CHEBI:29105"/>
        <note>catalytic</note>
    </ligand>
</feature>
<evidence type="ECO:0000256" key="5">
    <source>
        <dbReference type="ARBA" id="ARBA00022759"/>
    </source>
</evidence>
<dbReference type="EC" id="3.1.-.-" evidence="8"/>
<dbReference type="GO" id="GO:0005737">
    <property type="term" value="C:cytoplasm"/>
    <property type="evidence" value="ECO:0007669"/>
    <property type="project" value="UniProtKB-SubCell"/>
</dbReference>
<evidence type="ECO:0000256" key="8">
    <source>
        <dbReference type="HAMAP-Rule" id="MF_00009"/>
    </source>
</evidence>
<dbReference type="OrthoDB" id="9807740at2"/>
<evidence type="ECO:0000256" key="6">
    <source>
        <dbReference type="ARBA" id="ARBA00022801"/>
    </source>
</evidence>
<evidence type="ECO:0000256" key="3">
    <source>
        <dbReference type="ARBA" id="ARBA00022722"/>
    </source>
</evidence>
<keyword evidence="3 8" id="KW-0540">Nuclease</keyword>
<dbReference type="HAMAP" id="MF_00009">
    <property type="entry name" value="Endoribonucl_YbeY"/>
    <property type="match status" value="1"/>
</dbReference>
<dbReference type="AlphaFoldDB" id="A0A0K8QJG6"/>
<reference evidence="9" key="1">
    <citation type="submission" date="2015-08" db="EMBL/GenBank/DDBJ databases">
        <title>Complete DNA Sequence of Pseudomonas syringae pv. actinidiae, the Causal Agent of Kiwifruit Canker Disease.</title>
        <authorList>
            <person name="Rikkerink E.H.A."/>
            <person name="Fineran P.C."/>
        </authorList>
    </citation>
    <scope>NUCLEOTIDE SEQUENCE</scope>
    <source>
        <strain evidence="9">SkMP5</strain>
    </source>
</reference>
<accession>A0A0K8QJG6</accession>
<proteinExistence type="inferred from homology"/>
<dbReference type="GO" id="GO:0008270">
    <property type="term" value="F:zinc ion binding"/>
    <property type="evidence" value="ECO:0007669"/>
    <property type="project" value="UniProtKB-UniRule"/>
</dbReference>
<dbReference type="PANTHER" id="PTHR46986:SF1">
    <property type="entry name" value="ENDORIBONUCLEASE YBEY, CHLOROPLASTIC"/>
    <property type="match status" value="1"/>
</dbReference>
<dbReference type="GO" id="GO:0004521">
    <property type="term" value="F:RNA endonuclease activity"/>
    <property type="evidence" value="ECO:0007669"/>
    <property type="project" value="UniProtKB-UniRule"/>
</dbReference>
<evidence type="ECO:0000256" key="4">
    <source>
        <dbReference type="ARBA" id="ARBA00022723"/>
    </source>
</evidence>
<dbReference type="STRING" id="1475481.GCA_000953855_00288"/>
<dbReference type="InterPro" id="IPR002036">
    <property type="entry name" value="YbeY"/>
</dbReference>
<dbReference type="NCBIfam" id="TIGR00043">
    <property type="entry name" value="rRNA maturation RNase YbeY"/>
    <property type="match status" value="1"/>
</dbReference>
<dbReference type="InterPro" id="IPR023091">
    <property type="entry name" value="MetalPrtase_cat_dom_sf_prd"/>
</dbReference>
<dbReference type="Proteomes" id="UP000253740">
    <property type="component" value="Unassembled WGS sequence"/>
</dbReference>
<evidence type="ECO:0000256" key="2">
    <source>
        <dbReference type="ARBA" id="ARBA00022517"/>
    </source>
</evidence>